<dbReference type="SUPFAM" id="SSF54373">
    <property type="entry name" value="FAD-linked reductases, C-terminal domain"/>
    <property type="match status" value="1"/>
</dbReference>
<dbReference type="AlphaFoldDB" id="A0A540WEV6"/>
<reference evidence="11 12" key="1">
    <citation type="submission" date="2019-06" db="EMBL/GenBank/DDBJ databases">
        <title>Description of Kitasatospora acidophila sp. nov. isolated from pine grove soil, and reclassification of Streptomyces novaecaesareae to Kitasatospora novaeceasareae comb. nov.</title>
        <authorList>
            <person name="Kim M.J."/>
        </authorList>
    </citation>
    <scope>NUCLEOTIDE SEQUENCE [LARGE SCALE GENOMIC DNA]</scope>
    <source>
        <strain evidence="11 12">MMS16-CNU292</strain>
    </source>
</reference>
<dbReference type="Gene3D" id="3.30.9.10">
    <property type="entry name" value="D-Amino Acid Oxidase, subunit A, domain 2"/>
    <property type="match status" value="1"/>
</dbReference>
<feature type="binding site" evidence="9">
    <location>
        <position position="221"/>
    </location>
    <ligand>
        <name>D-dopa</name>
        <dbReference type="ChEBI" id="CHEBI:149689"/>
    </ligand>
</feature>
<evidence type="ECO:0000256" key="5">
    <source>
        <dbReference type="ARBA" id="ARBA00023002"/>
    </source>
</evidence>
<dbReference type="PROSITE" id="PS00677">
    <property type="entry name" value="DAO"/>
    <property type="match status" value="1"/>
</dbReference>
<keyword evidence="3" id="KW-0285">Flavoprotein</keyword>
<comment type="cofactor">
    <cofactor evidence="1 9">
        <name>FAD</name>
        <dbReference type="ChEBI" id="CHEBI:57692"/>
    </cofactor>
</comment>
<gene>
    <name evidence="11" type="ORF">E6W39_18185</name>
</gene>
<proteinExistence type="inferred from homology"/>
<comment type="catalytic activity">
    <reaction evidence="8">
        <text>a D-alpha-amino acid + O2 + H2O = a 2-oxocarboxylate + H2O2 + NH4(+)</text>
        <dbReference type="Rhea" id="RHEA:21816"/>
        <dbReference type="ChEBI" id="CHEBI:15377"/>
        <dbReference type="ChEBI" id="CHEBI:15379"/>
        <dbReference type="ChEBI" id="CHEBI:16240"/>
        <dbReference type="ChEBI" id="CHEBI:28938"/>
        <dbReference type="ChEBI" id="CHEBI:35179"/>
        <dbReference type="ChEBI" id="CHEBI:59871"/>
        <dbReference type="EC" id="1.4.3.3"/>
    </reaction>
    <physiologicalReaction direction="left-to-right" evidence="8">
        <dbReference type="Rhea" id="RHEA:21817"/>
    </physiologicalReaction>
</comment>
<evidence type="ECO:0000256" key="9">
    <source>
        <dbReference type="PIRSR" id="PIRSR000189-1"/>
    </source>
</evidence>
<evidence type="ECO:0000313" key="11">
    <source>
        <dbReference type="EMBL" id="TQF07427.1"/>
    </source>
</evidence>
<dbReference type="OrthoDB" id="246701at2"/>
<dbReference type="InterPro" id="IPR006076">
    <property type="entry name" value="FAD-dep_OxRdtase"/>
</dbReference>
<dbReference type="Proteomes" id="UP000319103">
    <property type="component" value="Unassembled WGS sequence"/>
</dbReference>
<feature type="binding site" evidence="9">
    <location>
        <position position="276"/>
    </location>
    <ligand>
        <name>D-dopa</name>
        <dbReference type="ChEBI" id="CHEBI:149689"/>
    </ligand>
</feature>
<evidence type="ECO:0000256" key="2">
    <source>
        <dbReference type="ARBA" id="ARBA00006730"/>
    </source>
</evidence>
<dbReference type="GO" id="GO:0005737">
    <property type="term" value="C:cytoplasm"/>
    <property type="evidence" value="ECO:0007669"/>
    <property type="project" value="TreeGrafter"/>
</dbReference>
<evidence type="ECO:0000313" key="12">
    <source>
        <dbReference type="Proteomes" id="UP000319103"/>
    </source>
</evidence>
<keyword evidence="4 9" id="KW-0274">FAD</keyword>
<dbReference type="PANTHER" id="PTHR11530:SF11">
    <property type="entry name" value="D-ASPARTATE OXIDASE"/>
    <property type="match status" value="1"/>
</dbReference>
<dbReference type="InterPro" id="IPR006181">
    <property type="entry name" value="D-amino_acid_oxidase_CS"/>
</dbReference>
<feature type="binding site" evidence="9">
    <location>
        <position position="303"/>
    </location>
    <ligand>
        <name>D-dopa</name>
        <dbReference type="ChEBI" id="CHEBI:149689"/>
    </ligand>
</feature>
<dbReference type="Pfam" id="PF01266">
    <property type="entry name" value="DAO"/>
    <property type="match status" value="1"/>
</dbReference>
<dbReference type="PIRSF" id="PIRSF000189">
    <property type="entry name" value="D-aa_oxidase"/>
    <property type="match status" value="1"/>
</dbReference>
<evidence type="ECO:0000256" key="1">
    <source>
        <dbReference type="ARBA" id="ARBA00001974"/>
    </source>
</evidence>
<dbReference type="PANTHER" id="PTHR11530">
    <property type="entry name" value="D-AMINO ACID OXIDASE"/>
    <property type="match status" value="1"/>
</dbReference>
<accession>A0A540WEV6</accession>
<evidence type="ECO:0000259" key="10">
    <source>
        <dbReference type="Pfam" id="PF01266"/>
    </source>
</evidence>
<keyword evidence="12" id="KW-1185">Reference proteome</keyword>
<dbReference type="GO" id="GO:0071949">
    <property type="term" value="F:FAD binding"/>
    <property type="evidence" value="ECO:0007669"/>
    <property type="project" value="InterPro"/>
</dbReference>
<sequence length="324" mass="34983">MTTGPTLDAVVIGAGVSGLTTAVCLAEAGLRVRVDTDLPVRRTSSAAAGAMWDPYLVEPLDRVLGWSAVSLAEFRLLARDPQSTGVRIRLGTHESRLPCVTPSWMALVDAELCAAEELRPGFVTGWRYGAPVIDMPSYLDYLTRRFVRIGGRMVRRAHASLVEVLAEAPAPIVVNCSGTGARDLVPDRQVMPSRGRLVVVENPGITTFFCDDTPDAPELVYIFPHADTVVLGGTSELDTGELTGDPATARGILERCQAVEPMLHSAVVIDERVGLRPLRPWVRLGEERSRPGLRLLHNYGHGGAGVTLSWGCAREITRLVMDGD</sequence>
<feature type="domain" description="FAD dependent oxidoreductase" evidence="10">
    <location>
        <begin position="8"/>
        <end position="319"/>
    </location>
</feature>
<comment type="caution">
    <text evidence="11">The sequence shown here is derived from an EMBL/GenBank/DDBJ whole genome shotgun (WGS) entry which is preliminary data.</text>
</comment>
<dbReference type="InterPro" id="IPR023209">
    <property type="entry name" value="DAO"/>
</dbReference>
<feature type="binding site" evidence="9">
    <location>
        <begin position="302"/>
        <end position="307"/>
    </location>
    <ligand>
        <name>FAD</name>
        <dbReference type="ChEBI" id="CHEBI:57692"/>
    </ligand>
</feature>
<evidence type="ECO:0000256" key="6">
    <source>
        <dbReference type="ARBA" id="ARBA00039101"/>
    </source>
</evidence>
<organism evidence="11 12">
    <name type="scientific">Kitasatospora acidiphila</name>
    <dbReference type="NCBI Taxonomy" id="2567942"/>
    <lineage>
        <taxon>Bacteria</taxon>
        <taxon>Bacillati</taxon>
        <taxon>Actinomycetota</taxon>
        <taxon>Actinomycetes</taxon>
        <taxon>Kitasatosporales</taxon>
        <taxon>Streptomycetaceae</taxon>
        <taxon>Kitasatospora</taxon>
    </lineage>
</organism>
<dbReference type="Gene3D" id="3.40.50.720">
    <property type="entry name" value="NAD(P)-binding Rossmann-like Domain"/>
    <property type="match status" value="1"/>
</dbReference>
<evidence type="ECO:0000256" key="7">
    <source>
        <dbReference type="ARBA" id="ARBA00039751"/>
    </source>
</evidence>
<evidence type="ECO:0000256" key="8">
    <source>
        <dbReference type="ARBA" id="ARBA00049547"/>
    </source>
</evidence>
<evidence type="ECO:0000256" key="3">
    <source>
        <dbReference type="ARBA" id="ARBA00022630"/>
    </source>
</evidence>
<comment type="similarity">
    <text evidence="2">Belongs to the DAMOX/DASOX family.</text>
</comment>
<dbReference type="SUPFAM" id="SSF51971">
    <property type="entry name" value="Nucleotide-binding domain"/>
    <property type="match status" value="1"/>
</dbReference>
<dbReference type="GO" id="GO:0019478">
    <property type="term" value="P:D-amino acid catabolic process"/>
    <property type="evidence" value="ECO:0007669"/>
    <property type="project" value="TreeGrafter"/>
</dbReference>
<dbReference type="EC" id="1.4.3.3" evidence="6"/>
<dbReference type="GO" id="GO:0003884">
    <property type="term" value="F:D-amino-acid oxidase activity"/>
    <property type="evidence" value="ECO:0007669"/>
    <property type="project" value="UniProtKB-EC"/>
</dbReference>
<name>A0A540WEV6_9ACTN</name>
<protein>
    <recommendedName>
        <fullName evidence="7">D-amino-acid oxidase</fullName>
        <ecNumber evidence="6">1.4.3.3</ecNumber>
    </recommendedName>
</protein>
<evidence type="ECO:0000256" key="4">
    <source>
        <dbReference type="ARBA" id="ARBA00022827"/>
    </source>
</evidence>
<dbReference type="EMBL" id="VIGB01000003">
    <property type="protein sequence ID" value="TQF07427.1"/>
    <property type="molecule type" value="Genomic_DNA"/>
</dbReference>
<keyword evidence="5" id="KW-0560">Oxidoreductase</keyword>